<dbReference type="SUPFAM" id="SSF47203">
    <property type="entry name" value="Acyl-CoA dehydrogenase C-terminal domain-like"/>
    <property type="match status" value="1"/>
</dbReference>
<feature type="domain" description="Acyl-CoA oxidase/dehydrogenase middle" evidence="12">
    <location>
        <begin position="162"/>
        <end position="270"/>
    </location>
</feature>
<dbReference type="GO" id="GO:0050660">
    <property type="term" value="F:flavin adenine dinucleotide binding"/>
    <property type="evidence" value="ECO:0007669"/>
    <property type="project" value="InterPro"/>
</dbReference>
<keyword evidence="3 10" id="KW-0285">Flavoprotein</keyword>
<dbReference type="InterPro" id="IPR013786">
    <property type="entry name" value="AcylCoA_DH/ox_N"/>
</dbReference>
<dbReference type="RefSeq" id="WP_038462749.1">
    <property type="nucleotide sequence ID" value="NZ_CP008941.1"/>
</dbReference>
<name>A0A077AT66_9PROT</name>
<dbReference type="InterPro" id="IPR009100">
    <property type="entry name" value="AcylCoA_DH/oxidase_NM_dom_sf"/>
</dbReference>
<dbReference type="OrthoDB" id="5510711at2"/>
<feature type="domain" description="Acetyl-CoA dehydrogenase-like C-terminal" evidence="14">
    <location>
        <begin position="478"/>
        <end position="589"/>
    </location>
</feature>
<accession>A0A077AT66</accession>
<evidence type="ECO:0000256" key="7">
    <source>
        <dbReference type="ARBA" id="ARBA00058683"/>
    </source>
</evidence>
<dbReference type="eggNOG" id="COG1960">
    <property type="taxonomic scope" value="Bacteria"/>
</dbReference>
<dbReference type="Gene3D" id="1.20.140.10">
    <property type="entry name" value="Butyryl-CoA Dehydrogenase, subunit A, domain 3"/>
    <property type="match status" value="1"/>
</dbReference>
<dbReference type="GO" id="GO:0016627">
    <property type="term" value="F:oxidoreductase activity, acting on the CH-CH group of donors"/>
    <property type="evidence" value="ECO:0007669"/>
    <property type="project" value="InterPro"/>
</dbReference>
<dbReference type="InterPro" id="IPR037069">
    <property type="entry name" value="AcylCoA_DH/ox_N_sf"/>
</dbReference>
<evidence type="ECO:0000259" key="12">
    <source>
        <dbReference type="Pfam" id="PF02770"/>
    </source>
</evidence>
<dbReference type="STRING" id="91604.ID47_00500"/>
<dbReference type="Pfam" id="PF00441">
    <property type="entry name" value="Acyl-CoA_dh_1"/>
    <property type="match status" value="1"/>
</dbReference>
<evidence type="ECO:0000256" key="9">
    <source>
        <dbReference type="ARBA" id="ARBA00069043"/>
    </source>
</evidence>
<dbReference type="InterPro" id="IPR009075">
    <property type="entry name" value="AcylCo_DH/oxidase_C"/>
</dbReference>
<dbReference type="SUPFAM" id="SSF56645">
    <property type="entry name" value="Acyl-CoA dehydrogenase NM domain-like"/>
    <property type="match status" value="1"/>
</dbReference>
<dbReference type="InterPro" id="IPR036250">
    <property type="entry name" value="AcylCo_DH-like_C"/>
</dbReference>
<dbReference type="HOGENOM" id="CLU_018204_12_2_5"/>
<dbReference type="InterPro" id="IPR025878">
    <property type="entry name" value="Acyl-CoA_dh-like_C_dom"/>
</dbReference>
<dbReference type="InterPro" id="IPR006091">
    <property type="entry name" value="Acyl-CoA_Oxase/DH_mid-dom"/>
</dbReference>
<dbReference type="Pfam" id="PF12806">
    <property type="entry name" value="Acyl-CoA_dh_C"/>
    <property type="match status" value="1"/>
</dbReference>
<keyword evidence="16" id="KW-1185">Reference proteome</keyword>
<dbReference type="KEGG" id="paca:ID47_00500"/>
<evidence type="ECO:0000259" key="13">
    <source>
        <dbReference type="Pfam" id="PF02771"/>
    </source>
</evidence>
<keyword evidence="5 10" id="KW-0560">Oxidoreductase</keyword>
<feature type="domain" description="Acyl-CoA dehydrogenase/oxidase N-terminal" evidence="13">
    <location>
        <begin position="73"/>
        <end position="156"/>
    </location>
</feature>
<evidence type="ECO:0000256" key="2">
    <source>
        <dbReference type="ARBA" id="ARBA00009347"/>
    </source>
</evidence>
<dbReference type="Proteomes" id="UP000028926">
    <property type="component" value="Chromosome"/>
</dbReference>
<dbReference type="AlphaFoldDB" id="A0A077AT66"/>
<dbReference type="Gene3D" id="2.40.110.10">
    <property type="entry name" value="Butyryl-CoA Dehydrogenase, subunit A, domain 2"/>
    <property type="match status" value="1"/>
</dbReference>
<evidence type="ECO:0000259" key="14">
    <source>
        <dbReference type="Pfam" id="PF12806"/>
    </source>
</evidence>
<dbReference type="InterPro" id="IPR046373">
    <property type="entry name" value="Acyl-CoA_Oxase/DH_mid-dom_sf"/>
</dbReference>
<proteinExistence type="inferred from homology"/>
<dbReference type="EMBL" id="CP008941">
    <property type="protein sequence ID" value="AIK95566.1"/>
    <property type="molecule type" value="Genomic_DNA"/>
</dbReference>
<evidence type="ECO:0000313" key="15">
    <source>
        <dbReference type="EMBL" id="AIK95566.1"/>
    </source>
</evidence>
<comment type="similarity">
    <text evidence="2 10">Belongs to the acyl-CoA dehydrogenase family.</text>
</comment>
<dbReference type="Gene3D" id="1.10.540.10">
    <property type="entry name" value="Acyl-CoA dehydrogenase/oxidase, N-terminal domain"/>
    <property type="match status" value="1"/>
</dbReference>
<evidence type="ECO:0000256" key="1">
    <source>
        <dbReference type="ARBA" id="ARBA00001974"/>
    </source>
</evidence>
<dbReference type="Pfam" id="PF02771">
    <property type="entry name" value="Acyl-CoA_dh_N"/>
    <property type="match status" value="1"/>
</dbReference>
<dbReference type="PANTHER" id="PTHR42803">
    <property type="entry name" value="ACYL-COA DEHYDROGENASE"/>
    <property type="match status" value="1"/>
</dbReference>
<keyword evidence="4 10" id="KW-0274">FAD</keyword>
<comment type="function">
    <text evidence="7">Involved in the assimilation of dimethylsulphoniopropionate (DMSP), an important compound in the fixation of carbon in marine phytoplankton, by mediating the conversion of 3-(methylthio)propanoyl-CoA (MMPA-CoA) to 3-(methylthio)acryloyl-CoA (MTA-CoA).</text>
</comment>
<organism evidence="15 16">
    <name type="scientific">Candidatus Odyssella acanthamoebae</name>
    <dbReference type="NCBI Taxonomy" id="91604"/>
    <lineage>
        <taxon>Bacteria</taxon>
        <taxon>Pseudomonadati</taxon>
        <taxon>Pseudomonadota</taxon>
        <taxon>Alphaproteobacteria</taxon>
        <taxon>Holosporales</taxon>
        <taxon>Candidatus Paracaedibacteraceae</taxon>
        <taxon>Candidatus Odyssella</taxon>
    </lineage>
</organism>
<comment type="catalytic activity">
    <reaction evidence="6">
        <text>3-(methylsulfanyl)propanoyl-CoA + oxidized [electron-transfer flavoprotein] + H(+) = 3-(methylsulfanyl)acryloyl-CoA + reduced [electron-transfer flavoprotein]</text>
        <dbReference type="Rhea" id="RHEA:52612"/>
        <dbReference type="Rhea" id="RHEA-COMP:10685"/>
        <dbReference type="Rhea" id="RHEA-COMP:10686"/>
        <dbReference type="ChEBI" id="CHEBI:15378"/>
        <dbReference type="ChEBI" id="CHEBI:57692"/>
        <dbReference type="ChEBI" id="CHEBI:58307"/>
        <dbReference type="ChEBI" id="CHEBI:82815"/>
        <dbReference type="ChEBI" id="CHEBI:84994"/>
        <dbReference type="EC" id="1.3.99.41"/>
    </reaction>
    <physiologicalReaction direction="left-to-right" evidence="6">
        <dbReference type="Rhea" id="RHEA:52613"/>
    </physiologicalReaction>
</comment>
<evidence type="ECO:0000259" key="11">
    <source>
        <dbReference type="Pfam" id="PF00441"/>
    </source>
</evidence>
<evidence type="ECO:0000256" key="8">
    <source>
        <dbReference type="ARBA" id="ARBA00066694"/>
    </source>
</evidence>
<sequence>MPTYKAPLRDMMFVLDEVIGTSRVQSIPQFSEVNRDLIEAVFNESARFTETVLHPLNQSGDKEGCHWHDHAVTTPKGFKEAYKAFVDGGWPTLTGNAEYGGQGLPNVISMMTEEMICSSNLAFSLYPGLTRGSSIMLERHGSKELKDKYLPKLIQGTWAGTMCLTEPHCGTDLGLLRTKAELQSDGTYRISGTKIFISSGDHDLTDNIIHFVIARTPEAAPGIKGISLFLVPKFMVNEDDSLGERNPVFCASIEHKMGIKASSTCVMNFDGAVGYLVGDLYKGINNMFTMMNTERIGVGMQGLGIAEVAYQNALAYARDRLQGRSLTGPKYPDKPADPLMVHPDIRRMLLTMKSMNEGCRLLAAWVAETLDVMEHSSDPVQKQEAEDFVQLMTPIIKAFLTDVGTEGANLGLQVFGGHGYIHEWGMEQFARDARIAQIYEGTNGVQALDLIGRKLPAHAGRFLRRFFHPLDAYLTQHATNIDLADFIQPLAKVYGRLQHATVTIATKALGNADEAGAAATDYLRLFGLTALAYLWCRAVEVAQAKIGQGEDDFYEAKIHTARFFMTKVLPQSSALFSQIMAGAKPLMNFDDKHFG</sequence>
<evidence type="ECO:0000256" key="10">
    <source>
        <dbReference type="RuleBase" id="RU362125"/>
    </source>
</evidence>
<protein>
    <recommendedName>
        <fullName evidence="9">3-methylmercaptopropionyl-CoA dehydrogenase</fullName>
        <ecNumber evidence="8">1.3.99.41</ecNumber>
    </recommendedName>
</protein>
<reference evidence="15 16" key="1">
    <citation type="submission" date="2014-07" db="EMBL/GenBank/DDBJ databases">
        <title>Comparative genomic insights into amoeba endosymbionts belonging to the families of Holosporaceae and Candidatus Midichloriaceae within Rickettsiales.</title>
        <authorList>
            <person name="Wang Z."/>
            <person name="Wu M."/>
        </authorList>
    </citation>
    <scope>NUCLEOTIDE SEQUENCE [LARGE SCALE GENOMIC DNA]</scope>
    <source>
        <strain evidence="15">PRA3</strain>
    </source>
</reference>
<evidence type="ECO:0000313" key="16">
    <source>
        <dbReference type="Proteomes" id="UP000028926"/>
    </source>
</evidence>
<dbReference type="InterPro" id="IPR052166">
    <property type="entry name" value="Diverse_Acyl-CoA_DH"/>
</dbReference>
<comment type="cofactor">
    <cofactor evidence="1 10">
        <name>FAD</name>
        <dbReference type="ChEBI" id="CHEBI:57692"/>
    </cofactor>
</comment>
<feature type="domain" description="Acyl-CoA dehydrogenase/oxidase C-terminal" evidence="11">
    <location>
        <begin position="282"/>
        <end position="449"/>
    </location>
</feature>
<dbReference type="Pfam" id="PF02770">
    <property type="entry name" value="Acyl-CoA_dh_M"/>
    <property type="match status" value="1"/>
</dbReference>
<dbReference type="EC" id="1.3.99.41" evidence="8"/>
<gene>
    <name evidence="15" type="ORF">ID47_00500</name>
</gene>
<dbReference type="PANTHER" id="PTHR42803:SF1">
    <property type="entry name" value="BROAD-SPECIFICITY LINEAR ACYL-COA DEHYDROGENASE FADE5"/>
    <property type="match status" value="1"/>
</dbReference>
<evidence type="ECO:0000256" key="3">
    <source>
        <dbReference type="ARBA" id="ARBA00022630"/>
    </source>
</evidence>
<dbReference type="FunFam" id="2.40.110.10:FF:000031">
    <property type="entry name" value="Acyl-CoA dehydrogenase, putative"/>
    <property type="match status" value="1"/>
</dbReference>
<evidence type="ECO:0000256" key="4">
    <source>
        <dbReference type="ARBA" id="ARBA00022827"/>
    </source>
</evidence>
<evidence type="ECO:0000256" key="6">
    <source>
        <dbReference type="ARBA" id="ARBA00051388"/>
    </source>
</evidence>
<evidence type="ECO:0000256" key="5">
    <source>
        <dbReference type="ARBA" id="ARBA00023002"/>
    </source>
</evidence>